<organism evidence="2">
    <name type="scientific">Leptosphaeria maculans (strain JN3 / isolate v23.1.3 / race Av1-4-5-6-7-8)</name>
    <name type="common">Blackleg fungus</name>
    <name type="synonym">Phoma lingam</name>
    <dbReference type="NCBI Taxonomy" id="985895"/>
    <lineage>
        <taxon>Eukaryota</taxon>
        <taxon>Fungi</taxon>
        <taxon>Dikarya</taxon>
        <taxon>Ascomycota</taxon>
        <taxon>Pezizomycotina</taxon>
        <taxon>Dothideomycetes</taxon>
        <taxon>Pleosporomycetidae</taxon>
        <taxon>Pleosporales</taxon>
        <taxon>Pleosporineae</taxon>
        <taxon>Leptosphaeriaceae</taxon>
        <taxon>Plenodomus</taxon>
        <taxon>Plenodomus lingam/Leptosphaeria maculans species complex</taxon>
    </lineage>
</organism>
<dbReference type="Proteomes" id="UP000002668">
    <property type="component" value="Genome"/>
</dbReference>
<protein>
    <submittedName>
        <fullName evidence="1">Predicted protein</fullName>
    </submittedName>
</protein>
<dbReference type="GeneID" id="13283924"/>
<evidence type="ECO:0000313" key="1">
    <source>
        <dbReference type="EMBL" id="CBX94091.1"/>
    </source>
</evidence>
<gene>
    <name evidence="1" type="ORF">LEMA_P037650.1</name>
</gene>
<sequence length="123" mass="13458">MVGQARHQAAHVFAKSPVRAGKGANSGMMRDLKDDAEPVAKSEVSIKHPAACSRANISFVIQLDILQQHLSTTGHALERLPRPGSDRQSQCVVISNDRSAWQNDVRQRASGCSWPWWSISDGV</sequence>
<evidence type="ECO:0000313" key="2">
    <source>
        <dbReference type="Proteomes" id="UP000002668"/>
    </source>
</evidence>
<reference evidence="2" key="1">
    <citation type="journal article" date="2011" name="Nat. Commun.">
        <title>Effector diversification within compartments of the Leptosphaeria maculans genome affected by Repeat-Induced Point mutations.</title>
        <authorList>
            <person name="Rouxel T."/>
            <person name="Grandaubert J."/>
            <person name="Hane J.K."/>
            <person name="Hoede C."/>
            <person name="van de Wouw A.P."/>
            <person name="Couloux A."/>
            <person name="Dominguez V."/>
            <person name="Anthouard V."/>
            <person name="Bally P."/>
            <person name="Bourras S."/>
            <person name="Cozijnsen A.J."/>
            <person name="Ciuffetti L.M."/>
            <person name="Degrave A."/>
            <person name="Dilmaghani A."/>
            <person name="Duret L."/>
            <person name="Fudal I."/>
            <person name="Goodwin S.B."/>
            <person name="Gout L."/>
            <person name="Glaser N."/>
            <person name="Linglin J."/>
            <person name="Kema G.H.J."/>
            <person name="Lapalu N."/>
            <person name="Lawrence C.B."/>
            <person name="May K."/>
            <person name="Meyer M."/>
            <person name="Ollivier B."/>
            <person name="Poulain J."/>
            <person name="Schoch C.L."/>
            <person name="Simon A."/>
            <person name="Spatafora J.W."/>
            <person name="Stachowiak A."/>
            <person name="Turgeon B.G."/>
            <person name="Tyler B.M."/>
            <person name="Vincent D."/>
            <person name="Weissenbach J."/>
            <person name="Amselem J."/>
            <person name="Quesneville H."/>
            <person name="Oliver R.P."/>
            <person name="Wincker P."/>
            <person name="Balesdent M.-H."/>
            <person name="Howlett B.J."/>
        </authorList>
    </citation>
    <scope>NUCLEOTIDE SEQUENCE [LARGE SCALE GENOMIC DNA]</scope>
    <source>
        <strain evidence="2">JN3 / isolate v23.1.3 / race Av1-4-5-6-7-8</strain>
    </source>
</reference>
<dbReference type="HOGENOM" id="CLU_2015693_0_0_1"/>
<keyword evidence="2" id="KW-1185">Reference proteome</keyword>
<proteinExistence type="predicted"/>
<dbReference type="EMBL" id="FP929116">
    <property type="protein sequence ID" value="CBX94091.1"/>
    <property type="molecule type" value="Genomic_DNA"/>
</dbReference>
<dbReference type="InParanoid" id="E4ZQT6"/>
<name>E4ZQT6_LEPMJ</name>
<dbReference type="VEuPathDB" id="FungiDB:LEMA_P037650.1"/>
<dbReference type="AlphaFoldDB" id="E4ZQT6"/>
<accession>E4ZQT6</accession>